<feature type="compositionally biased region" description="Polar residues" evidence="3">
    <location>
        <begin position="69"/>
        <end position="81"/>
    </location>
</feature>
<dbReference type="PROSITE" id="PS50005">
    <property type="entry name" value="TPR"/>
    <property type="match status" value="1"/>
</dbReference>
<evidence type="ECO:0000256" key="3">
    <source>
        <dbReference type="SAM" id="MobiDB-lite"/>
    </source>
</evidence>
<feature type="domain" description="J" evidence="4">
    <location>
        <begin position="3"/>
        <end position="76"/>
    </location>
</feature>
<reference evidence="5" key="1">
    <citation type="submission" date="2019-08" db="EMBL/GenBank/DDBJ databases">
        <authorList>
            <person name="Kucharzyk K."/>
            <person name="Murdoch R.W."/>
            <person name="Higgins S."/>
            <person name="Loffler F."/>
        </authorList>
    </citation>
    <scope>NUCLEOTIDE SEQUENCE</scope>
</reference>
<comment type="caution">
    <text evidence="5">The sequence shown here is derived from an EMBL/GenBank/DDBJ whole genome shotgun (WGS) entry which is preliminary data.</text>
</comment>
<dbReference type="Pfam" id="PF00226">
    <property type="entry name" value="DnaJ"/>
    <property type="match status" value="1"/>
</dbReference>
<dbReference type="AlphaFoldDB" id="A0A644Y2T7"/>
<dbReference type="PROSITE" id="PS50076">
    <property type="entry name" value="DNAJ_2"/>
    <property type="match status" value="1"/>
</dbReference>
<dbReference type="InterPro" id="IPR019734">
    <property type="entry name" value="TPR_rpt"/>
</dbReference>
<dbReference type="SMART" id="SM00271">
    <property type="entry name" value="DnaJ"/>
    <property type="match status" value="1"/>
</dbReference>
<evidence type="ECO:0000313" key="5">
    <source>
        <dbReference type="EMBL" id="MPM22241.1"/>
    </source>
</evidence>
<dbReference type="EMBL" id="VSSQ01003765">
    <property type="protein sequence ID" value="MPM22241.1"/>
    <property type="molecule type" value="Genomic_DNA"/>
</dbReference>
<dbReference type="Pfam" id="PF07719">
    <property type="entry name" value="TPR_2"/>
    <property type="match status" value="1"/>
</dbReference>
<evidence type="ECO:0000256" key="1">
    <source>
        <dbReference type="ARBA" id="ARBA00022737"/>
    </source>
</evidence>
<name>A0A644Y2T7_9ZZZZ</name>
<accession>A0A644Y2T7</accession>
<protein>
    <submittedName>
        <fullName evidence="5">Chaperone protein DnaJ</fullName>
    </submittedName>
</protein>
<dbReference type="InterPro" id="IPR036869">
    <property type="entry name" value="J_dom_sf"/>
</dbReference>
<feature type="region of interest" description="Disordered" evidence="3">
    <location>
        <begin position="62"/>
        <end position="81"/>
    </location>
</feature>
<gene>
    <name evidence="5" type="primary">dnaJ_34</name>
    <name evidence="5" type="ORF">SDC9_68692</name>
</gene>
<organism evidence="5">
    <name type="scientific">bioreactor metagenome</name>
    <dbReference type="NCBI Taxonomy" id="1076179"/>
    <lineage>
        <taxon>unclassified sequences</taxon>
        <taxon>metagenomes</taxon>
        <taxon>ecological metagenomes</taxon>
    </lineage>
</organism>
<evidence type="ECO:0000256" key="2">
    <source>
        <dbReference type="ARBA" id="ARBA00022803"/>
    </source>
</evidence>
<evidence type="ECO:0000259" key="4">
    <source>
        <dbReference type="PROSITE" id="PS50076"/>
    </source>
</evidence>
<dbReference type="Gene3D" id="1.10.287.110">
    <property type="entry name" value="DnaJ domain"/>
    <property type="match status" value="1"/>
</dbReference>
<keyword evidence="2" id="KW-0802">TPR repeat</keyword>
<keyword evidence="1" id="KW-0677">Repeat</keyword>
<dbReference type="InterPro" id="IPR001623">
    <property type="entry name" value="DnaJ_domain"/>
</dbReference>
<dbReference type="InterPro" id="IPR013105">
    <property type="entry name" value="TPR_2"/>
</dbReference>
<dbReference type="CDD" id="cd06257">
    <property type="entry name" value="DnaJ"/>
    <property type="match status" value="1"/>
</dbReference>
<dbReference type="Gene3D" id="1.25.40.10">
    <property type="entry name" value="Tetratricopeptide repeat domain"/>
    <property type="match status" value="1"/>
</dbReference>
<sequence>MKNPYEVLGVPRTATDQEVKTAYRELARKYHPDNYQNNPLADLAKEKMTEINTAYDEIVKERGAGGNGRTNQDGGSYSNSGRFTEVRNMIAQGRIEDAHRTLDGVPVSARTAEWHFLRGVVLQRKGWLSDARLCYQQAVNMDPSNSEYRAALNSMGAGQAPWQDESYGTGGAFCIPCAGCDVCTAALCANCMCNCCFGR</sequence>
<dbReference type="SUPFAM" id="SSF48452">
    <property type="entry name" value="TPR-like"/>
    <property type="match status" value="1"/>
</dbReference>
<dbReference type="PRINTS" id="PR00625">
    <property type="entry name" value="JDOMAIN"/>
</dbReference>
<dbReference type="InterPro" id="IPR011990">
    <property type="entry name" value="TPR-like_helical_dom_sf"/>
</dbReference>
<dbReference type="PANTHER" id="PTHR24074">
    <property type="entry name" value="CO-CHAPERONE PROTEIN DJLA"/>
    <property type="match status" value="1"/>
</dbReference>
<proteinExistence type="predicted"/>
<dbReference type="SUPFAM" id="SSF46565">
    <property type="entry name" value="Chaperone J-domain"/>
    <property type="match status" value="1"/>
</dbReference>
<dbReference type="InterPro" id="IPR050817">
    <property type="entry name" value="DjlA_DnaK_co-chaperone"/>
</dbReference>